<dbReference type="AlphaFoldDB" id="A0A8V5GW11"/>
<name>A0A8V5GW11_MELUD</name>
<dbReference type="PANTHER" id="PTHR24103">
    <property type="entry name" value="E3 UBIQUITIN-PROTEIN LIGASE TRIM"/>
    <property type="match status" value="1"/>
</dbReference>
<dbReference type="InterPro" id="IPR050143">
    <property type="entry name" value="TRIM/RBCC"/>
</dbReference>
<dbReference type="Ensembl" id="ENSMUNT00000031112.1">
    <property type="protein sequence ID" value="ENSMUNP00000026489.1"/>
    <property type="gene ID" value="ENSMUNG00000018609.1"/>
</dbReference>
<reference evidence="1" key="2">
    <citation type="submission" date="2025-08" db="UniProtKB">
        <authorList>
            <consortium name="Ensembl"/>
        </authorList>
    </citation>
    <scope>IDENTIFICATION</scope>
</reference>
<evidence type="ECO:0000313" key="1">
    <source>
        <dbReference type="Ensembl" id="ENSMUNP00000026489.1"/>
    </source>
</evidence>
<reference evidence="1" key="1">
    <citation type="submission" date="2020-03" db="EMBL/GenBank/DDBJ databases">
        <title>Melopsittacus undulatus (budgerigar) genome, bMelUnd1, maternal haplotype with Z.</title>
        <authorList>
            <person name="Gedman G."/>
            <person name="Mountcastle J."/>
            <person name="Haase B."/>
            <person name="Formenti G."/>
            <person name="Wright T."/>
            <person name="Apodaca J."/>
            <person name="Pelan S."/>
            <person name="Chow W."/>
            <person name="Rhie A."/>
            <person name="Howe K."/>
            <person name="Fedrigo O."/>
            <person name="Jarvis E.D."/>
        </authorList>
    </citation>
    <scope>NUCLEOTIDE SEQUENCE [LARGE SCALE GENOMIC DNA]</scope>
</reference>
<dbReference type="InterPro" id="IPR013320">
    <property type="entry name" value="ConA-like_dom_sf"/>
</dbReference>
<organism evidence="1 2">
    <name type="scientific">Melopsittacus undulatus</name>
    <name type="common">Budgerigar</name>
    <name type="synonym">Psittacus undulatus</name>
    <dbReference type="NCBI Taxonomy" id="13146"/>
    <lineage>
        <taxon>Eukaryota</taxon>
        <taxon>Metazoa</taxon>
        <taxon>Chordata</taxon>
        <taxon>Craniata</taxon>
        <taxon>Vertebrata</taxon>
        <taxon>Euteleostomi</taxon>
        <taxon>Archelosauria</taxon>
        <taxon>Archosauria</taxon>
        <taxon>Dinosauria</taxon>
        <taxon>Saurischia</taxon>
        <taxon>Theropoda</taxon>
        <taxon>Coelurosauria</taxon>
        <taxon>Aves</taxon>
        <taxon>Neognathae</taxon>
        <taxon>Neoaves</taxon>
        <taxon>Telluraves</taxon>
        <taxon>Australaves</taxon>
        <taxon>Psittaciformes</taxon>
        <taxon>Psittaculidae</taxon>
        <taxon>Melopsittacus</taxon>
    </lineage>
</organism>
<dbReference type="PROSITE" id="PS50188">
    <property type="entry name" value="B302_SPRY"/>
    <property type="match status" value="1"/>
</dbReference>
<proteinExistence type="predicted"/>
<sequence>LDTQEDPIGHPNPIDHPRGPQTPLTTQEHPNPIDPHPSPPRFDSDPCVLGCESFSSGRHCWDVDVSQGQFCAVGITRASVRRKGSITFSPEQGIWALQQWGFQSRVLASPPLVLRLARVPRRIRVSLDYEGGEVKFWDVENQVPIFTFPSASFHGERLRPWFWLELGSISLR</sequence>
<dbReference type="InterPro" id="IPR043136">
    <property type="entry name" value="B30.2/SPRY_sf"/>
</dbReference>
<dbReference type="PRINTS" id="PR01407">
    <property type="entry name" value="BUTYPHLNCDUF"/>
</dbReference>
<dbReference type="Pfam" id="PF00622">
    <property type="entry name" value="SPRY"/>
    <property type="match status" value="1"/>
</dbReference>
<evidence type="ECO:0000313" key="2">
    <source>
        <dbReference type="Proteomes" id="UP000694405"/>
    </source>
</evidence>
<dbReference type="InterPro" id="IPR003879">
    <property type="entry name" value="Butyrophylin_SPRY"/>
</dbReference>
<reference evidence="1" key="3">
    <citation type="submission" date="2025-09" db="UniProtKB">
        <authorList>
            <consortium name="Ensembl"/>
        </authorList>
    </citation>
    <scope>IDENTIFICATION</scope>
</reference>
<dbReference type="Proteomes" id="UP000694405">
    <property type="component" value="Chromosome 28"/>
</dbReference>
<dbReference type="InterPro" id="IPR003877">
    <property type="entry name" value="SPRY_dom"/>
</dbReference>
<dbReference type="SUPFAM" id="SSF49899">
    <property type="entry name" value="Concanavalin A-like lectins/glucanases"/>
    <property type="match status" value="1"/>
</dbReference>
<dbReference type="SMART" id="SM00449">
    <property type="entry name" value="SPRY"/>
    <property type="match status" value="1"/>
</dbReference>
<dbReference type="Gene3D" id="2.60.120.920">
    <property type="match status" value="1"/>
</dbReference>
<dbReference type="InterPro" id="IPR001870">
    <property type="entry name" value="B30.2/SPRY"/>
</dbReference>
<protein>
    <submittedName>
        <fullName evidence="1">Uncharacterized protein</fullName>
    </submittedName>
</protein>
<accession>A0A8V5GW11</accession>
<keyword evidence="2" id="KW-1185">Reference proteome</keyword>